<dbReference type="InterPro" id="IPR011990">
    <property type="entry name" value="TPR-like_helical_dom_sf"/>
</dbReference>
<dbReference type="PROSITE" id="PS50005">
    <property type="entry name" value="TPR"/>
    <property type="match status" value="2"/>
</dbReference>
<dbReference type="PANTHER" id="PTHR44998">
    <property type="match status" value="1"/>
</dbReference>
<name>A0A9X9WYM0_9PROT</name>
<dbReference type="SUPFAM" id="SSF53474">
    <property type="entry name" value="alpha/beta-Hydrolases"/>
    <property type="match status" value="1"/>
</dbReference>
<evidence type="ECO:0000313" key="2">
    <source>
        <dbReference type="EMBL" id="MBR0672249.1"/>
    </source>
</evidence>
<dbReference type="Gene3D" id="1.25.40.10">
    <property type="entry name" value="Tetratricopeptide repeat domain"/>
    <property type="match status" value="4"/>
</dbReference>
<dbReference type="AlphaFoldDB" id="A0A9X9WYM0"/>
<keyword evidence="3" id="KW-1185">Reference proteome</keyword>
<organism evidence="2 3">
    <name type="scientific">Neoroseomonas soli</name>
    <dbReference type="NCBI Taxonomy" id="1081025"/>
    <lineage>
        <taxon>Bacteria</taxon>
        <taxon>Pseudomonadati</taxon>
        <taxon>Pseudomonadota</taxon>
        <taxon>Alphaproteobacteria</taxon>
        <taxon>Acetobacterales</taxon>
        <taxon>Acetobacteraceae</taxon>
        <taxon>Neoroseomonas</taxon>
    </lineage>
</organism>
<sequence>MPQPDRPPARLLRQSGGIRLHVWPGEGPATLVVFAPGRIEAMAPDEWWGHGLAARLGWTTLSFSTDAQDWYPAEPMSELLPEAVAAGGPASVTYGFSMGGYAALKYARALGAKATLALSPQYSIDPADVPEDARSQQFFDNARHVGMAVRAEDLAPTAIMAFDPFDREDGAHAALLARLPGLHAAPLRHAGHATPTVLVESRSARHVLMAALAEDPALALATLREARRASPTLLSALALALEQRGHPRWAKAFGAAADGGRTVPPHRGLDARARALRRVGRYEEEEALLREWIAQRPEEPEPRLRLANCCIAMDDPARAAPAIREAIATGPVDQHLRGALVQCLKRLGRVAEAVTAAEEAVAAAPRLASAHAQLGSILAWARRPGAARRAFTRAIAIDPSDTEAATGLAILEPPPEGGTGHGPRMTELLARMSAAPAAEGAWHALANQLREARRVPDAIAVAELGLHAHPAALGLRRLLATLRLGAGQLAEAETGFRALTEAAPEELDGWLGLTDALWRQRRFADGHAAAAAGAIAHPTSAVLAARHATYLLLAGEGGAVAAEKEARRAIALDPGEENAYLTLADALWRQHRAKDALREIRAAAGTLQDSVAIAARLGHLLLSQDSPAAAAEAFARATVGPRVPAHVWLGYTDALWRAGRVEEAAQAARRGVAAHPKAADLRARLGQLLLAGGDAGAAREALAEALEASPSSEEVHLALADALWRQGRRAEAVSAAREAVAAVPDKPAVAARLGHLLLEDGAVEEAAAIFGKVTQDEPTLVAGWVGLSEAERLRKRIRPALDAYRRAVAEGADRPTQRMMRFRLFGELEE</sequence>
<dbReference type="RefSeq" id="WP_211862673.1">
    <property type="nucleotide sequence ID" value="NZ_JAAEDM010000036.1"/>
</dbReference>
<reference evidence="2" key="2">
    <citation type="journal article" date="2021" name="Syst. Appl. Microbiol.">
        <title>Roseomonas hellenica sp. nov., isolated from roots of wild-growing Alkanna tinctoria.</title>
        <authorList>
            <person name="Rat A."/>
            <person name="Naranjo H.D."/>
            <person name="Lebbe L."/>
            <person name="Cnockaert M."/>
            <person name="Krigas N."/>
            <person name="Grigoriadou K."/>
            <person name="Maloupa E."/>
            <person name="Willems A."/>
        </authorList>
    </citation>
    <scope>NUCLEOTIDE SEQUENCE</scope>
    <source>
        <strain evidence="2">LMG 31231</strain>
    </source>
</reference>
<dbReference type="EMBL" id="JAAEDM010000036">
    <property type="protein sequence ID" value="MBR0672249.1"/>
    <property type="molecule type" value="Genomic_DNA"/>
</dbReference>
<dbReference type="Pfam" id="PF14559">
    <property type="entry name" value="TPR_19"/>
    <property type="match status" value="1"/>
</dbReference>
<feature type="repeat" description="TPR" evidence="1">
    <location>
        <begin position="679"/>
        <end position="712"/>
    </location>
</feature>
<gene>
    <name evidence="2" type="ORF">GXW76_13790</name>
</gene>
<accession>A0A9X9WYM0</accession>
<evidence type="ECO:0000313" key="3">
    <source>
        <dbReference type="Proteomes" id="UP001138751"/>
    </source>
</evidence>
<reference evidence="2" key="1">
    <citation type="submission" date="2020-01" db="EMBL/GenBank/DDBJ databases">
        <authorList>
            <person name="Rat A."/>
        </authorList>
    </citation>
    <scope>NUCLEOTIDE SEQUENCE</scope>
    <source>
        <strain evidence="2">LMG 31231</strain>
    </source>
</reference>
<dbReference type="InterPro" id="IPR029058">
    <property type="entry name" value="AB_hydrolase_fold"/>
</dbReference>
<feature type="repeat" description="TPR" evidence="1">
    <location>
        <begin position="368"/>
        <end position="401"/>
    </location>
</feature>
<protein>
    <submittedName>
        <fullName evidence="2">Tetratricopeptide repeat protein</fullName>
    </submittedName>
</protein>
<dbReference type="Pfam" id="PF13428">
    <property type="entry name" value="TPR_14"/>
    <property type="match status" value="1"/>
</dbReference>
<dbReference type="Pfam" id="PF13432">
    <property type="entry name" value="TPR_16"/>
    <property type="match status" value="2"/>
</dbReference>
<dbReference type="InterPro" id="IPR019734">
    <property type="entry name" value="TPR_rpt"/>
</dbReference>
<dbReference type="Proteomes" id="UP001138751">
    <property type="component" value="Unassembled WGS sequence"/>
</dbReference>
<evidence type="ECO:0000256" key="1">
    <source>
        <dbReference type="PROSITE-ProRule" id="PRU00339"/>
    </source>
</evidence>
<keyword evidence="1" id="KW-0802">TPR repeat</keyword>
<dbReference type="SUPFAM" id="SSF48452">
    <property type="entry name" value="TPR-like"/>
    <property type="match status" value="3"/>
</dbReference>
<proteinExistence type="predicted"/>
<dbReference type="SMART" id="SM00028">
    <property type="entry name" value="TPR"/>
    <property type="match status" value="6"/>
</dbReference>
<comment type="caution">
    <text evidence="2">The sequence shown here is derived from an EMBL/GenBank/DDBJ whole genome shotgun (WGS) entry which is preliminary data.</text>
</comment>
<dbReference type="PANTHER" id="PTHR44998:SF1">
    <property type="entry name" value="UDP-N-ACETYLGLUCOSAMINE--PEPTIDE N-ACETYLGLUCOSAMINYLTRANSFERASE 110 KDA SUBUNIT"/>
    <property type="match status" value="1"/>
</dbReference>